<proteinExistence type="predicted"/>
<dbReference type="RefSeq" id="WP_010527273.1">
    <property type="nucleotide sequence ID" value="NZ_AFSL01000040.1"/>
</dbReference>
<dbReference type="STRING" id="385682.SAMN05444380_10168"/>
<evidence type="ECO:0000313" key="1">
    <source>
        <dbReference type="EMBL" id="SFD69786.1"/>
    </source>
</evidence>
<dbReference type="InParanoid" id="A0A1I1UG19"/>
<keyword evidence="2" id="KW-1185">Reference proteome</keyword>
<evidence type="ECO:0000313" key="2">
    <source>
        <dbReference type="Proteomes" id="UP000181976"/>
    </source>
</evidence>
<organism evidence="1 2">
    <name type="scientific">Thermophagus xiamenensis</name>
    <dbReference type="NCBI Taxonomy" id="385682"/>
    <lineage>
        <taxon>Bacteria</taxon>
        <taxon>Pseudomonadati</taxon>
        <taxon>Bacteroidota</taxon>
        <taxon>Bacteroidia</taxon>
        <taxon>Marinilabiliales</taxon>
        <taxon>Marinilabiliaceae</taxon>
        <taxon>Thermophagus</taxon>
    </lineage>
</organism>
<dbReference type="EMBL" id="FONA01000001">
    <property type="protein sequence ID" value="SFD69786.1"/>
    <property type="molecule type" value="Genomic_DNA"/>
</dbReference>
<sequence length="332" mass="36964">MNDRICLLLIMISLSLNMIGQTYEESPSDFFFSDAADEMSILMAPSFISTGMSETFATISHSGDEFYCCIKSGFDQSVIVGIRFEDGFWTFPEVLSFSGEYTDLSPFVTPDGQYLYFVSDRPRNDSTEIKNFNIWRCPRKTDNSWGAPELIGFSSDSGNELSVSVDRAGNVYFSADYERQGLSLDPNVQDIYWVKKEADGAWGPIQKLGGEINTDAIEQTPAISPDGKTLVFSSMRSGGKGSADLYVSFFQDGQWSPAVNLGEGINTGAYEWCPAFSGDGKWLLFSSNLKNPRPEKVDYRNLKKWLLGHGNGAFDIRYIKAAAINHRLGHEK</sequence>
<reference evidence="1 2" key="1">
    <citation type="submission" date="2016-10" db="EMBL/GenBank/DDBJ databases">
        <authorList>
            <person name="de Groot N.N."/>
        </authorList>
    </citation>
    <scope>NUCLEOTIDE SEQUENCE [LARGE SCALE GENOMIC DNA]</scope>
    <source>
        <strain evidence="1 2">DSM 19012</strain>
    </source>
</reference>
<protein>
    <submittedName>
        <fullName evidence="1">WD40-like Beta Propeller Repeat</fullName>
    </submittedName>
</protein>
<gene>
    <name evidence="1" type="ORF">SAMN05444380_10168</name>
</gene>
<dbReference type="Proteomes" id="UP000181976">
    <property type="component" value="Unassembled WGS sequence"/>
</dbReference>
<dbReference type="Pfam" id="PF07676">
    <property type="entry name" value="PD40"/>
    <property type="match status" value="3"/>
</dbReference>
<dbReference type="InterPro" id="IPR011659">
    <property type="entry name" value="WD40"/>
</dbReference>
<dbReference type="AlphaFoldDB" id="A0A1I1UG19"/>
<dbReference type="eggNOG" id="COG0823">
    <property type="taxonomic scope" value="Bacteria"/>
</dbReference>
<dbReference type="InterPro" id="IPR011042">
    <property type="entry name" value="6-blade_b-propeller_TolB-like"/>
</dbReference>
<name>A0A1I1UG19_9BACT</name>
<accession>A0A1I1UG19</accession>
<dbReference type="Gene3D" id="2.120.10.30">
    <property type="entry name" value="TolB, C-terminal domain"/>
    <property type="match status" value="1"/>
</dbReference>
<dbReference type="SUPFAM" id="SSF82171">
    <property type="entry name" value="DPP6 N-terminal domain-like"/>
    <property type="match status" value="1"/>
</dbReference>